<reference evidence="1" key="1">
    <citation type="journal article" date="2015" name="Genome Announc.">
        <title>Complete Genome Sequence of the Bacteriochlorophyll b-Producing Photosynthetic Bacterium Blastochloris viridis.</title>
        <authorList>
            <person name="Tsukatani Y."/>
            <person name="Hirose Y."/>
            <person name="Harada J."/>
            <person name="Misawa N."/>
            <person name="Mori K."/>
            <person name="Inoue K."/>
            <person name="Tamiaki H."/>
        </authorList>
    </citation>
    <scope>NUCLEOTIDE SEQUENCE [LARGE SCALE GENOMIC DNA]</scope>
    <source>
        <strain evidence="1">DSM 133</strain>
    </source>
</reference>
<proteinExistence type="predicted"/>
<protein>
    <submittedName>
        <fullName evidence="1">Uncharacterized protein</fullName>
    </submittedName>
</protein>
<organism evidence="1">
    <name type="scientific">Blastochloris viridis</name>
    <name type="common">Rhodopseudomonas viridis</name>
    <dbReference type="NCBI Taxonomy" id="1079"/>
    <lineage>
        <taxon>Bacteria</taxon>
        <taxon>Pseudomonadati</taxon>
        <taxon>Pseudomonadota</taxon>
        <taxon>Alphaproteobacteria</taxon>
        <taxon>Hyphomicrobiales</taxon>
        <taxon>Blastochloridaceae</taxon>
        <taxon>Blastochloris</taxon>
    </lineage>
</organism>
<name>A0A182CYD4_BLAVI</name>
<dbReference type="EMBL" id="AP014854">
    <property type="protein sequence ID" value="BAR98220.1"/>
    <property type="molecule type" value="Genomic_DNA"/>
</dbReference>
<dbReference type="AlphaFoldDB" id="A0A182CYD4"/>
<gene>
    <name evidence="1" type="ORF">BV133_627</name>
</gene>
<accession>A0A182CYD4</accession>
<evidence type="ECO:0000313" key="1">
    <source>
        <dbReference type="EMBL" id="BAR98220.1"/>
    </source>
</evidence>
<sequence>MLGAVALLLVPSRAFHRQPADPVPAAGVRGLPPLFAGALETLRPDTFRLPPTSESAIELARAAAGPQMVRPELTSTPTTVRAVAAPVAVARLDGEGADITGSLPPDAVALPSRQLDLPPIGVTDSAPVAEMETADLITRGAPGDPGTFPPMLVVERLFFTVDPAALPQSPLDYVTAGTELMPPRASRKGTRG</sequence>